<comment type="caution">
    <text evidence="1">The sequence shown here is derived from an EMBL/GenBank/DDBJ whole genome shotgun (WGS) entry which is preliminary data.</text>
</comment>
<name>A0A4R0XTR9_9MOLU</name>
<dbReference type="RefSeq" id="WP_131599663.1">
    <property type="nucleotide sequence ID" value="NZ_PSZO01000117.1"/>
</dbReference>
<proteinExistence type="predicted"/>
<reference evidence="1 2" key="1">
    <citation type="submission" date="2018-02" db="EMBL/GenBank/DDBJ databases">
        <title>Mycoplasma marinum and Mycoplasma todarodis sp. nov., moderately halophilic and psychrotolerant mycoplasmas isolated from cephalopods.</title>
        <authorList>
            <person name="Viver T."/>
        </authorList>
    </citation>
    <scope>NUCLEOTIDE SEQUENCE [LARGE SCALE GENOMIC DNA]</scope>
    <source>
        <strain evidence="1 2">PE</strain>
    </source>
</reference>
<dbReference type="AlphaFoldDB" id="A0A4R0XTR9"/>
<sequence length="143" mass="17021">MSWEEMSRKGCGCAWYMDDWNRQKEKVCEEHSQKQYEEKKKKRDARDLRVSTEEGRCLSCVKLDHIWFSEYYNQGGCTIGFCEKCKNIKINKLKSKYELSSLEDLVEIKNNNKIKSEYKKAKPNSRGTNTKTFELWVKNLLKV</sequence>
<dbReference type="Proteomes" id="UP000294192">
    <property type="component" value="Unassembled WGS sequence"/>
</dbReference>
<evidence type="ECO:0000313" key="1">
    <source>
        <dbReference type="EMBL" id="TCG10241.1"/>
    </source>
</evidence>
<evidence type="ECO:0000313" key="2">
    <source>
        <dbReference type="Proteomes" id="UP000294192"/>
    </source>
</evidence>
<gene>
    <name evidence="1" type="ORF">C4B24_05105</name>
</gene>
<protein>
    <submittedName>
        <fullName evidence="1">Uncharacterized protein</fullName>
    </submittedName>
</protein>
<organism evidence="1 2">
    <name type="scientific">Mycoplasma marinum</name>
    <dbReference type="NCBI Taxonomy" id="1937190"/>
    <lineage>
        <taxon>Bacteria</taxon>
        <taxon>Bacillati</taxon>
        <taxon>Mycoplasmatota</taxon>
        <taxon>Mollicutes</taxon>
        <taxon>Mycoplasmataceae</taxon>
        <taxon>Mycoplasma</taxon>
    </lineage>
</organism>
<accession>A0A4R0XTR9</accession>
<dbReference type="EMBL" id="PSZO01000117">
    <property type="protein sequence ID" value="TCG10241.1"/>
    <property type="molecule type" value="Genomic_DNA"/>
</dbReference>
<keyword evidence="2" id="KW-1185">Reference proteome</keyword>